<dbReference type="Gene3D" id="3.50.50.60">
    <property type="entry name" value="FAD/NAD(P)-binding domain"/>
    <property type="match status" value="2"/>
</dbReference>
<dbReference type="InterPro" id="IPR006076">
    <property type="entry name" value="FAD-dep_OxRdtase"/>
</dbReference>
<gene>
    <name evidence="3" type="ORF">QV13_25850</name>
</gene>
<dbReference type="PANTHER" id="PTHR13847">
    <property type="entry name" value="SARCOSINE DEHYDROGENASE-RELATED"/>
    <property type="match status" value="1"/>
</dbReference>
<feature type="domain" description="FAD dependent oxidoreductase" evidence="2">
    <location>
        <begin position="10"/>
        <end position="400"/>
    </location>
</feature>
<dbReference type="GO" id="GO:0016491">
    <property type="term" value="F:oxidoreductase activity"/>
    <property type="evidence" value="ECO:0007669"/>
    <property type="project" value="UniProtKB-KW"/>
</dbReference>
<organism evidence="3 4">
    <name type="scientific">Mesorhizobium hungaricum</name>
    <dbReference type="NCBI Taxonomy" id="1566387"/>
    <lineage>
        <taxon>Bacteria</taxon>
        <taxon>Pseudomonadati</taxon>
        <taxon>Pseudomonadota</taxon>
        <taxon>Alphaproteobacteria</taxon>
        <taxon>Hyphomicrobiales</taxon>
        <taxon>Phyllobacteriaceae</taxon>
        <taxon>Mesorhizobium</taxon>
    </lineage>
</organism>
<keyword evidence="4" id="KW-1185">Reference proteome</keyword>
<name>A0A1C2DGG0_9HYPH</name>
<dbReference type="AlphaFoldDB" id="A0A1C2DGG0"/>
<comment type="caution">
    <text evidence="3">The sequence shown here is derived from an EMBL/GenBank/DDBJ whole genome shotgun (WGS) entry which is preliminary data.</text>
</comment>
<dbReference type="SUPFAM" id="SSF54373">
    <property type="entry name" value="FAD-linked reductases, C-terminal domain"/>
    <property type="match status" value="1"/>
</dbReference>
<dbReference type="InterPro" id="IPR036188">
    <property type="entry name" value="FAD/NAD-bd_sf"/>
</dbReference>
<dbReference type="RefSeq" id="WP_024923416.1">
    <property type="nucleotide sequence ID" value="NZ_MDEO01000036.1"/>
</dbReference>
<evidence type="ECO:0000256" key="1">
    <source>
        <dbReference type="ARBA" id="ARBA00023002"/>
    </source>
</evidence>
<evidence type="ECO:0000313" key="3">
    <source>
        <dbReference type="EMBL" id="OCX13755.1"/>
    </source>
</evidence>
<dbReference type="OrthoDB" id="9805337at2"/>
<keyword evidence="1" id="KW-0560">Oxidoreductase</keyword>
<evidence type="ECO:0000259" key="2">
    <source>
        <dbReference type="Pfam" id="PF01266"/>
    </source>
</evidence>
<dbReference type="Gene3D" id="3.30.9.10">
    <property type="entry name" value="D-Amino Acid Oxidase, subunit A, domain 2"/>
    <property type="match status" value="1"/>
</dbReference>
<dbReference type="GO" id="GO:0005737">
    <property type="term" value="C:cytoplasm"/>
    <property type="evidence" value="ECO:0007669"/>
    <property type="project" value="TreeGrafter"/>
</dbReference>
<protein>
    <submittedName>
        <fullName evidence="3">Amino acid dehydrogenase</fullName>
    </submittedName>
</protein>
<sequence>MTEQQTCRADVLVLGAGIIGVSVALHLQQRGRSVILVDRRGAGEETSYGNAGLIERSSVVPYGAPRELTKLLRYAFNRSADVHFDWLHLPRIAPWLWRFWRESAPKRLARAAADMRPLIEQSVIEHEALMTAAGALPRLRKTGWIEGYRSERTFEQARTAAEALQPFGLNYAFLDRAELSRREPHLSDTLMGAVHWLDPATVADPGALVKAYAEHFVAQGGAFLHGDASRLRRDDNKWSIATEDGPIQAREVVVALGPWSGAVCRSLGYTVPLAMKRGYHVHFKTDADASLNHPVVDVDAGFLLAPMTRGIRLTTGVEFAPRDRRPNPVQLDNTEPLAREIFPLGQRIEPTPWMGSRPCLPDMRPVIGRGFRHKGLWFAFGHNHHGLTLGPVTGRLLAEMMTGTPTFTNPSPYALERFG</sequence>
<dbReference type="SUPFAM" id="SSF51905">
    <property type="entry name" value="FAD/NAD(P)-binding domain"/>
    <property type="match status" value="1"/>
</dbReference>
<dbReference type="PANTHER" id="PTHR13847:SF289">
    <property type="entry name" value="GLYCINE OXIDASE"/>
    <property type="match status" value="1"/>
</dbReference>
<dbReference type="Pfam" id="PF01266">
    <property type="entry name" value="DAO"/>
    <property type="match status" value="1"/>
</dbReference>
<accession>A0A1C2DGG0</accession>
<dbReference type="EMBL" id="MDEO01000036">
    <property type="protein sequence ID" value="OCX13755.1"/>
    <property type="molecule type" value="Genomic_DNA"/>
</dbReference>
<dbReference type="STRING" id="1566387.QV13_25850"/>
<evidence type="ECO:0000313" key="4">
    <source>
        <dbReference type="Proteomes" id="UP000094412"/>
    </source>
</evidence>
<reference evidence="3 4" key="1">
    <citation type="submission" date="2016-08" db="EMBL/GenBank/DDBJ databases">
        <title>Whole genome sequence of Mesorhizobium sp. strain UASWS1009 isolated from industrial sewage.</title>
        <authorList>
            <person name="Crovadore J."/>
            <person name="Calmin G."/>
            <person name="Chablais R."/>
            <person name="Cochard B."/>
            <person name="Lefort F."/>
        </authorList>
    </citation>
    <scope>NUCLEOTIDE SEQUENCE [LARGE SCALE GENOMIC DNA]</scope>
    <source>
        <strain evidence="3 4">UASWS1009</strain>
    </source>
</reference>
<dbReference type="Proteomes" id="UP000094412">
    <property type="component" value="Unassembled WGS sequence"/>
</dbReference>
<proteinExistence type="predicted"/>